<evidence type="ECO:0000313" key="4">
    <source>
        <dbReference type="EMBL" id="MDL4842295.1"/>
    </source>
</evidence>
<feature type="transmembrane region" description="Helical" evidence="2">
    <location>
        <begin position="6"/>
        <end position="29"/>
    </location>
</feature>
<dbReference type="InterPro" id="IPR004147">
    <property type="entry name" value="ABC1_dom"/>
</dbReference>
<sequence>MKYNGIYRMSAIVMMTVKFLLQIYFFHFFHRVWDWKTKKKWENLLEKQAKQYRMKAVELGGLLIKFGQFLSVRGDLLPEVFIKQLQGLTDSVKPIPFHYSKRILEEEWGGSLGDHVSELDENPIASASIGEVYRAILPNGKKVAVKVQRYRVEEVFKMDFRALRLVFWLISNFTVYGKRANLRALYQEIVFVMGKELDFVEEHKRAKYFKKRFAAFDNVHVPIYYEDLSSSRVLVMEWIDGTKVDDFAFMRNYQIDRKNVAKTLFDLYIDQFINPGLFHADPHVGNIILGKDGSLSIIDFGMVGEIKKEDSNHLRNIVQGFILDDYDRVIKSLIEMEFILKHADTEKIATVLRKTFRIYKEDTSRMHIEMMNQIMEDIQLFVKEQPIQLPANYAFLGRAVSIIFGVLTTIYPEIDVDEWGRPIVKKWASGEGGKGSIYTEILKESAQPLLSLPQELVGWLNDGEKDREWEKNKQRYKFMHHFFIFYASISFILTIMGFTVFTVGLLLDLDLLFNIGSVSSLFFLILFLVLILKHVKMIRSLKFNRRFW</sequence>
<evidence type="ECO:0000256" key="1">
    <source>
        <dbReference type="ARBA" id="ARBA00009670"/>
    </source>
</evidence>
<keyword evidence="2" id="KW-0812">Transmembrane</keyword>
<dbReference type="SUPFAM" id="SSF56112">
    <property type="entry name" value="Protein kinase-like (PK-like)"/>
    <property type="match status" value="1"/>
</dbReference>
<comment type="caution">
    <text evidence="4">The sequence shown here is derived from an EMBL/GenBank/DDBJ whole genome shotgun (WGS) entry which is preliminary data.</text>
</comment>
<accession>A0ABT7L8U6</accession>
<dbReference type="CDD" id="cd05121">
    <property type="entry name" value="ABC1_ADCK3-like"/>
    <property type="match status" value="1"/>
</dbReference>
<dbReference type="Proteomes" id="UP001235343">
    <property type="component" value="Unassembled WGS sequence"/>
</dbReference>
<evidence type="ECO:0000259" key="3">
    <source>
        <dbReference type="Pfam" id="PF03109"/>
    </source>
</evidence>
<proteinExistence type="inferred from homology"/>
<dbReference type="InterPro" id="IPR050154">
    <property type="entry name" value="UbiB_kinase"/>
</dbReference>
<gene>
    <name evidence="4" type="ORF">QQS35_17795</name>
</gene>
<feature type="transmembrane region" description="Helical" evidence="2">
    <location>
        <begin position="483"/>
        <end position="505"/>
    </location>
</feature>
<dbReference type="InterPro" id="IPR011009">
    <property type="entry name" value="Kinase-like_dom_sf"/>
</dbReference>
<dbReference type="EMBL" id="JASTZU010000058">
    <property type="protein sequence ID" value="MDL4842295.1"/>
    <property type="molecule type" value="Genomic_DNA"/>
</dbReference>
<feature type="transmembrane region" description="Helical" evidence="2">
    <location>
        <begin position="511"/>
        <end position="532"/>
    </location>
</feature>
<comment type="similarity">
    <text evidence="1">Belongs to the protein kinase superfamily. ADCK protein kinase family.</text>
</comment>
<evidence type="ECO:0000313" key="5">
    <source>
        <dbReference type="Proteomes" id="UP001235343"/>
    </source>
</evidence>
<reference evidence="4 5" key="1">
    <citation type="submission" date="2023-06" db="EMBL/GenBank/DDBJ databases">
        <title>Aquibacillus rhizosphaerae LR5S19.</title>
        <authorList>
            <person name="Sun J.-Q."/>
        </authorList>
    </citation>
    <scope>NUCLEOTIDE SEQUENCE [LARGE SCALE GENOMIC DNA]</scope>
    <source>
        <strain evidence="4 5">LR5S19</strain>
    </source>
</reference>
<dbReference type="PANTHER" id="PTHR10566:SF113">
    <property type="entry name" value="PROTEIN ACTIVITY OF BC1 COMPLEX KINASE 7, CHLOROPLASTIC"/>
    <property type="match status" value="1"/>
</dbReference>
<feature type="domain" description="ABC1 atypical kinase-like" evidence="3">
    <location>
        <begin position="88"/>
        <end position="332"/>
    </location>
</feature>
<dbReference type="Gene3D" id="1.10.510.10">
    <property type="entry name" value="Transferase(Phosphotransferase) domain 1"/>
    <property type="match status" value="1"/>
</dbReference>
<keyword evidence="2" id="KW-1133">Transmembrane helix</keyword>
<dbReference type="RefSeq" id="WP_285933577.1">
    <property type="nucleotide sequence ID" value="NZ_JASTZU010000058.1"/>
</dbReference>
<name>A0ABT7L8U6_9BACI</name>
<evidence type="ECO:0000256" key="2">
    <source>
        <dbReference type="SAM" id="Phobius"/>
    </source>
</evidence>
<dbReference type="PANTHER" id="PTHR10566">
    <property type="entry name" value="CHAPERONE-ACTIVITY OF BC1 COMPLEX CABC1 -RELATED"/>
    <property type="match status" value="1"/>
</dbReference>
<protein>
    <submittedName>
        <fullName evidence="4">AarF/UbiB family protein</fullName>
    </submittedName>
</protein>
<dbReference type="Pfam" id="PF03109">
    <property type="entry name" value="ABC1"/>
    <property type="match status" value="1"/>
</dbReference>
<keyword evidence="5" id="KW-1185">Reference proteome</keyword>
<organism evidence="4 5">
    <name type="scientific">Aquibacillus rhizosphaerae</name>
    <dbReference type="NCBI Taxonomy" id="3051431"/>
    <lineage>
        <taxon>Bacteria</taxon>
        <taxon>Bacillati</taxon>
        <taxon>Bacillota</taxon>
        <taxon>Bacilli</taxon>
        <taxon>Bacillales</taxon>
        <taxon>Bacillaceae</taxon>
        <taxon>Aquibacillus</taxon>
    </lineage>
</organism>
<keyword evidence="2" id="KW-0472">Membrane</keyword>